<dbReference type="RefSeq" id="WP_077412062.1">
    <property type="nucleotide sequence ID" value="NZ_JBHRTS010000003.1"/>
</dbReference>
<evidence type="ECO:0000256" key="2">
    <source>
        <dbReference type="ARBA" id="ARBA00022801"/>
    </source>
</evidence>
<dbReference type="PROSITE" id="PS51829">
    <property type="entry name" value="P_HOMO_B"/>
    <property type="match status" value="1"/>
</dbReference>
<dbReference type="InterPro" id="IPR008979">
    <property type="entry name" value="Galactose-bd-like_sf"/>
</dbReference>
<dbReference type="EMBL" id="JBHRTS010000003">
    <property type="protein sequence ID" value="MFC3194073.1"/>
    <property type="molecule type" value="Genomic_DNA"/>
</dbReference>
<gene>
    <name evidence="5" type="ORF">ACFODZ_07455</name>
</gene>
<reference evidence="6" key="1">
    <citation type="journal article" date="2019" name="Int. J. Syst. Evol. Microbiol.">
        <title>The Global Catalogue of Microorganisms (GCM) 10K type strain sequencing project: providing services to taxonomists for standard genome sequencing and annotation.</title>
        <authorList>
            <consortium name="The Broad Institute Genomics Platform"/>
            <consortium name="The Broad Institute Genome Sequencing Center for Infectious Disease"/>
            <person name="Wu L."/>
            <person name="Ma J."/>
        </authorList>
    </citation>
    <scope>NUCLEOTIDE SEQUENCE [LARGE SCALE GENOMIC DNA]</scope>
    <source>
        <strain evidence="6">KCTC 42953</strain>
    </source>
</reference>
<evidence type="ECO:0000259" key="4">
    <source>
        <dbReference type="PROSITE" id="PS51829"/>
    </source>
</evidence>
<evidence type="ECO:0000313" key="5">
    <source>
        <dbReference type="EMBL" id="MFC3194073.1"/>
    </source>
</evidence>
<proteinExistence type="predicted"/>
<dbReference type="SUPFAM" id="SSF49785">
    <property type="entry name" value="Galactose-binding domain-like"/>
    <property type="match status" value="1"/>
</dbReference>
<sequence>MGNCPCYLNLTTAITHTFPGDLDMTLTSPEGTVVTISTDNGGGSDDAFNGTIWDDSATTSAKVFVYTNGVPAPSLVVEGAMGAFIGENPNGTWSFDVFDDAGGDTGTLASWGLDVTTCAGAPLVALPVPGNNRLALFLLTLMLLFGAFWGLRTYHS</sequence>
<dbReference type="Proteomes" id="UP001595533">
    <property type="component" value="Unassembled WGS sequence"/>
</dbReference>
<evidence type="ECO:0000313" key="6">
    <source>
        <dbReference type="Proteomes" id="UP001595533"/>
    </source>
</evidence>
<evidence type="ECO:0000256" key="1">
    <source>
        <dbReference type="ARBA" id="ARBA00022670"/>
    </source>
</evidence>
<protein>
    <submittedName>
        <fullName evidence="5">Proprotein convertase P-domain-containing protein</fullName>
    </submittedName>
</protein>
<keyword evidence="3" id="KW-1133">Transmembrane helix</keyword>
<dbReference type="Pfam" id="PF01483">
    <property type="entry name" value="P_proprotein"/>
    <property type="match status" value="1"/>
</dbReference>
<keyword evidence="3" id="KW-0812">Transmembrane</keyword>
<accession>A0ABV7J7H8</accession>
<name>A0ABV7J7H8_9GAMM</name>
<organism evidence="5 6">
    <name type="scientific">Marinicella sediminis</name>
    <dbReference type="NCBI Taxonomy" id="1792834"/>
    <lineage>
        <taxon>Bacteria</taxon>
        <taxon>Pseudomonadati</taxon>
        <taxon>Pseudomonadota</taxon>
        <taxon>Gammaproteobacteria</taxon>
        <taxon>Lysobacterales</taxon>
        <taxon>Marinicellaceae</taxon>
        <taxon>Marinicella</taxon>
    </lineage>
</organism>
<keyword evidence="2" id="KW-0378">Hydrolase</keyword>
<comment type="caution">
    <text evidence="5">The sequence shown here is derived from an EMBL/GenBank/DDBJ whole genome shotgun (WGS) entry which is preliminary data.</text>
</comment>
<keyword evidence="1" id="KW-0645">Protease</keyword>
<feature type="transmembrane region" description="Helical" evidence="3">
    <location>
        <begin position="134"/>
        <end position="151"/>
    </location>
</feature>
<keyword evidence="3" id="KW-0472">Membrane</keyword>
<feature type="domain" description="P/Homo B" evidence="4">
    <location>
        <begin position="1"/>
        <end position="121"/>
    </location>
</feature>
<keyword evidence="6" id="KW-1185">Reference proteome</keyword>
<dbReference type="Gene3D" id="2.60.120.260">
    <property type="entry name" value="Galactose-binding domain-like"/>
    <property type="match status" value="1"/>
</dbReference>
<dbReference type="InterPro" id="IPR002884">
    <property type="entry name" value="P_dom"/>
</dbReference>
<evidence type="ECO:0000256" key="3">
    <source>
        <dbReference type="SAM" id="Phobius"/>
    </source>
</evidence>